<dbReference type="EMBL" id="CM047586">
    <property type="protein sequence ID" value="KAI9909425.1"/>
    <property type="molecule type" value="Genomic_DNA"/>
</dbReference>
<sequence>MFVLALAAAVVSGKEMNKGGSPSVTPATVKPANGNEDDCDDFPVAGEKQDEGKESATQNDDCDDDYQVAGTKEDEGKESATENDDCDDDYQVAGTKEDEGKESAAQNDDCDDDYQVAGDKEDEGNDNEADKPHKNGYDFKSVSNGHGGTVSAPQM</sequence>
<keyword evidence="2" id="KW-1185">Reference proteome</keyword>
<name>A0ACC0VTY7_9STRA</name>
<evidence type="ECO:0000313" key="2">
    <source>
        <dbReference type="Proteomes" id="UP001163321"/>
    </source>
</evidence>
<gene>
    <name evidence="1" type="ORF">PsorP6_015226</name>
</gene>
<protein>
    <submittedName>
        <fullName evidence="1">Uncharacterized protein</fullName>
    </submittedName>
</protein>
<reference evidence="1 2" key="1">
    <citation type="journal article" date="2022" name="bioRxiv">
        <title>The genome of the oomycete Peronosclerospora sorghi, a cosmopolitan pathogen of maize and sorghum, is inflated with dispersed pseudogenes.</title>
        <authorList>
            <person name="Fletcher K."/>
            <person name="Martin F."/>
            <person name="Isakeit T."/>
            <person name="Cavanaugh K."/>
            <person name="Magill C."/>
            <person name="Michelmore R."/>
        </authorList>
    </citation>
    <scope>NUCLEOTIDE SEQUENCE [LARGE SCALE GENOMIC DNA]</scope>
    <source>
        <strain evidence="1">P6</strain>
    </source>
</reference>
<organism evidence="1 2">
    <name type="scientific">Peronosclerospora sorghi</name>
    <dbReference type="NCBI Taxonomy" id="230839"/>
    <lineage>
        <taxon>Eukaryota</taxon>
        <taxon>Sar</taxon>
        <taxon>Stramenopiles</taxon>
        <taxon>Oomycota</taxon>
        <taxon>Peronosporomycetes</taxon>
        <taxon>Peronosporales</taxon>
        <taxon>Peronosporaceae</taxon>
        <taxon>Peronosclerospora</taxon>
    </lineage>
</organism>
<accession>A0ACC0VTY7</accession>
<proteinExistence type="predicted"/>
<comment type="caution">
    <text evidence="1">The sequence shown here is derived from an EMBL/GenBank/DDBJ whole genome shotgun (WGS) entry which is preliminary data.</text>
</comment>
<evidence type="ECO:0000313" key="1">
    <source>
        <dbReference type="EMBL" id="KAI9909425.1"/>
    </source>
</evidence>
<dbReference type="Proteomes" id="UP001163321">
    <property type="component" value="Chromosome 7"/>
</dbReference>